<dbReference type="InterPro" id="IPR029479">
    <property type="entry name" value="Nitroreductase"/>
</dbReference>
<feature type="domain" description="Nitroreductase" evidence="3">
    <location>
        <begin position="74"/>
        <end position="151"/>
    </location>
</feature>
<feature type="domain" description="Nitroreductase" evidence="3">
    <location>
        <begin position="15"/>
        <end position="70"/>
    </location>
</feature>
<dbReference type="AlphaFoldDB" id="A0ABD8A7E2"/>
<proteinExistence type="inferred from homology"/>
<dbReference type="InterPro" id="IPR000415">
    <property type="entry name" value="Nitroreductase-like"/>
</dbReference>
<keyword evidence="2" id="KW-0560">Oxidoreductase</keyword>
<dbReference type="GO" id="GO:0016491">
    <property type="term" value="F:oxidoreductase activity"/>
    <property type="evidence" value="ECO:0007669"/>
    <property type="project" value="UniProtKB-KW"/>
</dbReference>
<accession>A0ABD8A7E2</accession>
<reference evidence="4 5" key="1">
    <citation type="submission" date="2023-10" db="EMBL/GenBank/DDBJ databases">
        <title>The complete genome sequence of Methanoculleus palmolei DSM 4273.</title>
        <authorList>
            <person name="Lai S.-J."/>
            <person name="You Y.-T."/>
            <person name="Chen S.-C."/>
        </authorList>
    </citation>
    <scope>NUCLEOTIDE SEQUENCE [LARGE SCALE GENOMIC DNA]</scope>
    <source>
        <strain evidence="4 5">DSM 4273</strain>
    </source>
</reference>
<comment type="similarity">
    <text evidence="1">Belongs to the nitroreductase family.</text>
</comment>
<organism evidence="4 5">
    <name type="scientific">Methanoculleus palmolei</name>
    <dbReference type="NCBI Taxonomy" id="72612"/>
    <lineage>
        <taxon>Archaea</taxon>
        <taxon>Methanobacteriati</taxon>
        <taxon>Methanobacteriota</taxon>
        <taxon>Stenosarchaea group</taxon>
        <taxon>Methanomicrobia</taxon>
        <taxon>Methanomicrobiales</taxon>
        <taxon>Methanomicrobiaceae</taxon>
        <taxon>Methanoculleus</taxon>
    </lineage>
</organism>
<evidence type="ECO:0000259" key="3">
    <source>
        <dbReference type="Pfam" id="PF00881"/>
    </source>
</evidence>
<keyword evidence="5" id="KW-1185">Reference proteome</keyword>
<evidence type="ECO:0000256" key="2">
    <source>
        <dbReference type="ARBA" id="ARBA00023002"/>
    </source>
</evidence>
<sequence>MSPIGGTVNLGVTVIRSRHSVRKYKDSPVEEKIIKDALDCARLAPTAKNEQPWLFGTVRKRETLKAIADLTDNARFIADAPVCFAVFGKRAEKYYLEDCCAATMQLILALQAWGVASCWVAGDKKDYVEDVRTLLNVPEDYTLVSLVPAGYPEEILIAKKKTLDEVTFFERYEEEE</sequence>
<dbReference type="Gene3D" id="3.40.109.10">
    <property type="entry name" value="NADH Oxidase"/>
    <property type="match status" value="1"/>
</dbReference>
<dbReference type="Proteomes" id="UP001626603">
    <property type="component" value="Chromosome"/>
</dbReference>
<gene>
    <name evidence="4" type="ORF">R6Y95_08200</name>
</gene>
<dbReference type="PANTHER" id="PTHR43673">
    <property type="entry name" value="NAD(P)H NITROREDUCTASE YDGI-RELATED"/>
    <property type="match status" value="1"/>
</dbReference>
<protein>
    <submittedName>
        <fullName evidence="4">Nitroreductase family protein</fullName>
    </submittedName>
</protein>
<evidence type="ECO:0000313" key="5">
    <source>
        <dbReference type="Proteomes" id="UP001626603"/>
    </source>
</evidence>
<dbReference type="PANTHER" id="PTHR43673:SF10">
    <property type="entry name" value="NADH DEHYDROGENASE_NAD(P)H NITROREDUCTASE XCC3605-RELATED"/>
    <property type="match status" value="1"/>
</dbReference>
<dbReference type="Pfam" id="PF00881">
    <property type="entry name" value="Nitroreductase"/>
    <property type="match status" value="2"/>
</dbReference>
<name>A0ABD8A7E2_9EURY</name>
<dbReference type="CDD" id="cd02062">
    <property type="entry name" value="Nitro_FMN_reductase"/>
    <property type="match status" value="1"/>
</dbReference>
<evidence type="ECO:0000313" key="4">
    <source>
        <dbReference type="EMBL" id="WOX55441.1"/>
    </source>
</evidence>
<dbReference type="SUPFAM" id="SSF55469">
    <property type="entry name" value="FMN-dependent nitroreductase-like"/>
    <property type="match status" value="1"/>
</dbReference>
<dbReference type="EMBL" id="CP137641">
    <property type="protein sequence ID" value="WOX55441.1"/>
    <property type="molecule type" value="Genomic_DNA"/>
</dbReference>
<evidence type="ECO:0000256" key="1">
    <source>
        <dbReference type="ARBA" id="ARBA00007118"/>
    </source>
</evidence>